<keyword evidence="2" id="KW-1185">Reference proteome</keyword>
<dbReference type="GO" id="GO:0045087">
    <property type="term" value="P:innate immune response"/>
    <property type="evidence" value="ECO:0007669"/>
    <property type="project" value="TreeGrafter"/>
</dbReference>
<dbReference type="HOGENOM" id="CLU_041479_2_1_1"/>
<dbReference type="STRING" id="31234.E3NUV2"/>
<name>E3NUV2_CAERE</name>
<protein>
    <submittedName>
        <fullName evidence="1">Uncharacterized protein</fullName>
    </submittedName>
</protein>
<accession>E3NUV2</accession>
<dbReference type="OMA" id="RANIDWW"/>
<evidence type="ECO:0000313" key="2">
    <source>
        <dbReference type="Proteomes" id="UP000008281"/>
    </source>
</evidence>
<dbReference type="EMBL" id="DS270696">
    <property type="protein sequence ID" value="EFO96534.1"/>
    <property type="molecule type" value="Genomic_DNA"/>
</dbReference>
<proteinExistence type="predicted"/>
<dbReference type="PANTHER" id="PTHR23062:SF3">
    <property type="entry name" value="ANF_RECEPTOR DOMAIN-CONTAINING PROTEIN-RELATED"/>
    <property type="match status" value="1"/>
</dbReference>
<dbReference type="eggNOG" id="ENOG502TJRI">
    <property type="taxonomic scope" value="Eukaryota"/>
</dbReference>
<reference evidence="1" key="1">
    <citation type="submission" date="2007-07" db="EMBL/GenBank/DDBJ databases">
        <title>PCAP assembly of the Caenorhabditis remanei genome.</title>
        <authorList>
            <consortium name="The Caenorhabditis remanei Sequencing Consortium"/>
            <person name="Wilson R.K."/>
        </authorList>
    </citation>
    <scope>NUCLEOTIDE SEQUENCE [LARGE SCALE GENOMIC DNA]</scope>
    <source>
        <strain evidence="1">PB4641</strain>
    </source>
</reference>
<dbReference type="AlphaFoldDB" id="E3NUV2"/>
<dbReference type="InParanoid" id="E3NUV2"/>
<dbReference type="Proteomes" id="UP000008281">
    <property type="component" value="Unassembled WGS sequence"/>
</dbReference>
<organism evidence="2">
    <name type="scientific">Caenorhabditis remanei</name>
    <name type="common">Caenorhabditis vulgaris</name>
    <dbReference type="NCBI Taxonomy" id="31234"/>
    <lineage>
        <taxon>Eukaryota</taxon>
        <taxon>Metazoa</taxon>
        <taxon>Ecdysozoa</taxon>
        <taxon>Nematoda</taxon>
        <taxon>Chromadorea</taxon>
        <taxon>Rhabditida</taxon>
        <taxon>Rhabditina</taxon>
        <taxon>Rhabditomorpha</taxon>
        <taxon>Rhabditoidea</taxon>
        <taxon>Rhabditidae</taxon>
        <taxon>Peloderinae</taxon>
        <taxon>Caenorhabditis</taxon>
    </lineage>
</organism>
<sequence length="439" mass="50096">MSCQCIFNYTPKKVFSIQQSPTSVSSLDMKAIGLYLLVAVIPVLVNSCLVVKSPPCTCPITLLDRTNIDQMAGQSWYDYVVQRPLTTPTIRHFENNCGAFIQCPLPYTLYATEYFKLDDRFKPDLVGYCDQKTNTWNVTTWDRTYLATKWSLICVDEKELCTPKTNTTFLFAYSNDMDAAKVQEMVETMDFLRGAYESLRSPQFTTLAHIRFDVLQEETIEYHKDYEEWLTAIGSKLPDPSLSFTSTEAESDALKVISKFLNNTQVPICGSRIFILLKRSPNEQDITELVAQMRKYRVYVYIAASSPSSGGSHPETIRRLTTQTNGWDYYYKDSSFNPFVSHQMTVNIENVNNFQMNLLSPFFFNENLIYAANVNLSPNGSTSLPEMTVPRNGNISFLNYDNLMTQGLFLNVAVYDMQLDYEISDGIIYAAQIRIYNSG</sequence>
<evidence type="ECO:0000313" key="1">
    <source>
        <dbReference type="EMBL" id="EFO96534.1"/>
    </source>
</evidence>
<gene>
    <name evidence="1" type="ORF">CRE_03586</name>
</gene>
<dbReference type="PANTHER" id="PTHR23062">
    <property type="entry name" value="HYPOTHETICAL PROTEIN C.ELEGANS"/>
    <property type="match status" value="1"/>
</dbReference>